<comment type="pathway">
    <text evidence="2">Purine metabolism; IMP biosynthesis via de novo pathway; 5-amino-1-(5-phospho-D-ribosyl)imidazole-4-carboxylate from 5-amino-1-(5-phospho-D-ribosyl)imidazole (carboxylase route): step 1/1.</text>
</comment>
<feature type="transmembrane region" description="Helical" evidence="12">
    <location>
        <begin position="37"/>
        <end position="57"/>
    </location>
</feature>
<dbReference type="EMBL" id="SDOX01000005">
    <property type="protein sequence ID" value="TFJ87531.1"/>
    <property type="molecule type" value="Genomic_DNA"/>
</dbReference>
<dbReference type="HAMAP" id="MF_01928">
    <property type="entry name" value="PurK"/>
    <property type="match status" value="1"/>
</dbReference>
<keyword evidence="15" id="KW-1185">Reference proteome</keyword>
<dbReference type="GO" id="GO:0006189">
    <property type="term" value="P:'de novo' IMP biosynthetic process"/>
    <property type="evidence" value="ECO:0007669"/>
    <property type="project" value="UniProtKB-UniPathway"/>
</dbReference>
<reference evidence="14 15" key="1">
    <citation type="submission" date="2019-01" db="EMBL/GenBank/DDBJ databases">
        <title>Nuclear Genome Assembly of the Microalgal Biofuel strain Nannochloropsis salina CCMP1776.</title>
        <authorList>
            <person name="Hovde B."/>
        </authorList>
    </citation>
    <scope>NUCLEOTIDE SEQUENCE [LARGE SCALE GENOMIC DNA]</scope>
    <source>
        <strain evidence="14 15">CCMP1776</strain>
    </source>
</reference>
<comment type="similarity">
    <text evidence="3">In the C-terminal section; belongs to the AIR carboxylase family. Class I subfamily.</text>
</comment>
<dbReference type="GO" id="GO:0005524">
    <property type="term" value="F:ATP binding"/>
    <property type="evidence" value="ECO:0007669"/>
    <property type="project" value="UniProtKB-UniRule"/>
</dbReference>
<dbReference type="InterPro" id="IPR036259">
    <property type="entry name" value="MFS_trans_sf"/>
</dbReference>
<dbReference type="AlphaFoldDB" id="A0A4D9D729"/>
<dbReference type="Pfam" id="PF22660">
    <property type="entry name" value="RS_preATP-grasp-like"/>
    <property type="match status" value="1"/>
</dbReference>
<evidence type="ECO:0000256" key="7">
    <source>
        <dbReference type="ARBA" id="ARBA00022793"/>
    </source>
</evidence>
<dbReference type="InterPro" id="IPR005875">
    <property type="entry name" value="PurK"/>
</dbReference>
<dbReference type="Gene3D" id="3.40.50.1970">
    <property type="match status" value="1"/>
</dbReference>
<feature type="transmembrane region" description="Helical" evidence="12">
    <location>
        <begin position="284"/>
        <end position="305"/>
    </location>
</feature>
<dbReference type="GO" id="GO:0004638">
    <property type="term" value="F:phosphoribosylaminoimidazole carboxylase activity"/>
    <property type="evidence" value="ECO:0007669"/>
    <property type="project" value="UniProtKB-EC"/>
</dbReference>
<dbReference type="SUPFAM" id="SSF52255">
    <property type="entry name" value="N5-CAIR mutase (phosphoribosylaminoimidazole carboxylase, PurE)"/>
    <property type="match status" value="1"/>
</dbReference>
<evidence type="ECO:0000256" key="10">
    <source>
        <dbReference type="ARBA" id="ARBA00031607"/>
    </source>
</evidence>
<dbReference type="NCBIfam" id="TIGR01161">
    <property type="entry name" value="purK"/>
    <property type="match status" value="1"/>
</dbReference>
<comment type="caution">
    <text evidence="14">The sequence shown here is derived from an EMBL/GenBank/DDBJ whole genome shotgun (WGS) entry which is preliminary data.</text>
</comment>
<keyword evidence="9" id="KW-0456">Lyase</keyword>
<evidence type="ECO:0000256" key="12">
    <source>
        <dbReference type="SAM" id="Phobius"/>
    </source>
</evidence>
<dbReference type="EC" id="4.1.1.21" evidence="4"/>
<dbReference type="SUPFAM" id="SSF103473">
    <property type="entry name" value="MFS general substrate transporter"/>
    <property type="match status" value="1"/>
</dbReference>
<proteinExistence type="inferred from homology"/>
<evidence type="ECO:0000256" key="8">
    <source>
        <dbReference type="ARBA" id="ARBA00022840"/>
    </source>
</evidence>
<dbReference type="Gene3D" id="1.20.1250.20">
    <property type="entry name" value="MFS general substrate transporter like domains"/>
    <property type="match status" value="1"/>
</dbReference>
<evidence type="ECO:0000256" key="9">
    <source>
        <dbReference type="ARBA" id="ARBA00023239"/>
    </source>
</evidence>
<feature type="domain" description="ATP-grasp" evidence="13">
    <location>
        <begin position="486"/>
        <end position="671"/>
    </location>
</feature>
<feature type="transmembrane region" description="Helical" evidence="12">
    <location>
        <begin position="157"/>
        <end position="183"/>
    </location>
</feature>
<dbReference type="PANTHER" id="PTHR11609:SF5">
    <property type="entry name" value="PHOSPHORIBOSYLAMINOIMIDAZOLE CARBOXYLASE"/>
    <property type="match status" value="1"/>
</dbReference>
<dbReference type="SMART" id="SM01001">
    <property type="entry name" value="AIRC"/>
    <property type="match status" value="1"/>
</dbReference>
<dbReference type="Gene3D" id="3.30.1490.20">
    <property type="entry name" value="ATP-grasp fold, A domain"/>
    <property type="match status" value="1"/>
</dbReference>
<dbReference type="NCBIfam" id="TIGR01162">
    <property type="entry name" value="purE"/>
    <property type="match status" value="1"/>
</dbReference>
<evidence type="ECO:0000256" key="5">
    <source>
        <dbReference type="ARBA" id="ARBA00022741"/>
    </source>
</evidence>
<dbReference type="SUPFAM" id="SSF52440">
    <property type="entry name" value="PreATP-grasp domain"/>
    <property type="match status" value="1"/>
</dbReference>
<dbReference type="UniPathway" id="UPA00074">
    <property type="reaction ID" value="UER00130"/>
</dbReference>
<dbReference type="Proteomes" id="UP000355283">
    <property type="component" value="Unassembled WGS sequence"/>
</dbReference>
<organism evidence="14 15">
    <name type="scientific">Nannochloropsis salina CCMP1776</name>
    <dbReference type="NCBI Taxonomy" id="1027361"/>
    <lineage>
        <taxon>Eukaryota</taxon>
        <taxon>Sar</taxon>
        <taxon>Stramenopiles</taxon>
        <taxon>Ochrophyta</taxon>
        <taxon>Eustigmatophyceae</taxon>
        <taxon>Eustigmatales</taxon>
        <taxon>Monodopsidaceae</taxon>
        <taxon>Microchloropsis</taxon>
        <taxon>Microchloropsis salina</taxon>
    </lineage>
</organism>
<keyword evidence="5 11" id="KW-0547">Nucleotide-binding</keyword>
<dbReference type="HAMAP" id="MF_01929">
    <property type="entry name" value="PurE_classI"/>
    <property type="match status" value="1"/>
</dbReference>
<dbReference type="InterPro" id="IPR011761">
    <property type="entry name" value="ATP-grasp"/>
</dbReference>
<feature type="transmembrane region" description="Helical" evidence="12">
    <location>
        <begin position="189"/>
        <end position="211"/>
    </location>
</feature>
<dbReference type="GO" id="GO:0016020">
    <property type="term" value="C:membrane"/>
    <property type="evidence" value="ECO:0007669"/>
    <property type="project" value="InterPro"/>
</dbReference>
<evidence type="ECO:0000256" key="2">
    <source>
        <dbReference type="ARBA" id="ARBA00004747"/>
    </source>
</evidence>
<dbReference type="InterPro" id="IPR054350">
    <property type="entry name" value="PurT/PurK_preATP-grasp"/>
</dbReference>
<feature type="transmembrane region" description="Helical" evidence="12">
    <location>
        <begin position="317"/>
        <end position="340"/>
    </location>
</feature>
<sequence length="927" mass="99028">MSFGSNTYDARKVDATSASLVLSSVQQQEFDNFQRRFLVVQLLATFVDFLQGPYLYRLYENYNYDMNDIATLYLLGFCSSALSSPFAGILADMYGRRLGCMTFAVLQTASCLLLHYPSFALLAMGRVLSGIATSFLSTCFEAWMISEHNRRSFSPALLTNTFSIYVFMMGVAAVASGGVAGLAQEQGGVLAAFDVCAAAALGLAILIPLLWTEENYGRGRKWESGLRETLVEKAPTSIVDPSLVPAAAPPSTSPSWVPDSPNFLFQKAFPRGLLNILEEGKRDVVWLGLTQAFFEAAMFTWVFMWTPSLDTGEIPSLNLGLVFATLMLGVMCGSSVFRILTGGGGEGKGWKGGGGWSPETVLRGSLALGGHICTSRSSMDERRVGVLGGGQLGRMMAEAGHRLGIHLNILDPAGKASPAGQVASTSIEGSFRDEEKVLELASISDLLTVEIEHVNCEALDAAIAAGTPVQPLPQTIRVIQDKFQQKVYLQARGVPLPDFCDVPTLEAAYEAGRIFGYPLMLKAKRLAYDGKGNAVATTKDDVAAAFEQLGGRDVYAEKWAPFRKELAVMVVRSASEVRPYPVVETVQKDNICHTTITPAQISAAASKKAMIVASEAIAALEGTGIFGVELFLMPDDSILLNEIAPRPHNSGHYTMEACETDQFENHLRAVLGLPLGGTALKVGAAVMLNILGEGSTAETKMMMEKALAIPGAGIHWYGKGEAKKGRKMAHITFTGPSLFEIQARASAYGLLASFSLAPAVGIIMGSDSDLPTMKDAAGVLETFGVDYELTIVSAHRTPGRMYEYAQNAVQRGLQVIIAGAGGAAHLPGMVAALTPLPVIGVPVKSSTLSGVDSLYSICQMPKGVPVATVAIGNAANAGLLAVRILGSGQRDILGKMEGWLREQEGQVLVKAERLEKNGWKEYLGTPK</sequence>
<dbReference type="InterPro" id="IPR011054">
    <property type="entry name" value="Rudment_hybrid_motif"/>
</dbReference>
<keyword evidence="12" id="KW-0812">Transmembrane</keyword>
<dbReference type="GO" id="GO:0046872">
    <property type="term" value="F:metal ion binding"/>
    <property type="evidence" value="ECO:0007669"/>
    <property type="project" value="InterPro"/>
</dbReference>
<evidence type="ECO:0000256" key="6">
    <source>
        <dbReference type="ARBA" id="ARBA00022755"/>
    </source>
</evidence>
<keyword evidence="7" id="KW-0210">Decarboxylase</keyword>
<dbReference type="InterPro" id="IPR013815">
    <property type="entry name" value="ATP_grasp_subdomain_1"/>
</dbReference>
<dbReference type="Gene3D" id="3.30.470.20">
    <property type="entry name" value="ATP-grasp fold, B domain"/>
    <property type="match status" value="1"/>
</dbReference>
<name>A0A4D9D729_9STRA</name>
<keyword evidence="12" id="KW-0472">Membrane</keyword>
<evidence type="ECO:0000259" key="13">
    <source>
        <dbReference type="PROSITE" id="PS50975"/>
    </source>
</evidence>
<dbReference type="FunFam" id="3.30.470.20:FF:000037">
    <property type="entry name" value="Phosphoribosylaminoimidazole carboxylase, chloroplastic"/>
    <property type="match status" value="1"/>
</dbReference>
<dbReference type="Pfam" id="PF17769">
    <property type="entry name" value="PurK_C"/>
    <property type="match status" value="1"/>
</dbReference>
<feature type="transmembrane region" description="Helical" evidence="12">
    <location>
        <begin position="98"/>
        <end position="117"/>
    </location>
</feature>
<dbReference type="InterPro" id="IPR040686">
    <property type="entry name" value="PurK_C"/>
</dbReference>
<dbReference type="FunFam" id="3.40.50.1970:FF:000013">
    <property type="entry name" value="Phosphoribosylaminoimidazole carboxylase"/>
    <property type="match status" value="1"/>
</dbReference>
<dbReference type="SUPFAM" id="SSF51246">
    <property type="entry name" value="Rudiment single hybrid motif"/>
    <property type="match status" value="1"/>
</dbReference>
<evidence type="ECO:0000313" key="14">
    <source>
        <dbReference type="EMBL" id="TFJ87531.1"/>
    </source>
</evidence>
<evidence type="ECO:0000256" key="1">
    <source>
        <dbReference type="ARBA" id="ARBA00001244"/>
    </source>
</evidence>
<dbReference type="InterPro" id="IPR033747">
    <property type="entry name" value="PurE_ClassI"/>
</dbReference>
<dbReference type="Gene3D" id="3.40.50.20">
    <property type="match status" value="1"/>
</dbReference>
<dbReference type="PROSITE" id="PS50975">
    <property type="entry name" value="ATP_GRASP"/>
    <property type="match status" value="1"/>
</dbReference>
<dbReference type="Pfam" id="PF05631">
    <property type="entry name" value="MFS_5"/>
    <property type="match status" value="2"/>
</dbReference>
<dbReference type="PANTHER" id="PTHR11609">
    <property type="entry name" value="PURINE BIOSYNTHESIS PROTEIN 6/7, PUR6/7"/>
    <property type="match status" value="1"/>
</dbReference>
<keyword evidence="12" id="KW-1133">Transmembrane helix</keyword>
<dbReference type="Pfam" id="PF02222">
    <property type="entry name" value="ATP-grasp"/>
    <property type="match status" value="1"/>
</dbReference>
<dbReference type="InterPro" id="IPR008509">
    <property type="entry name" value="MOT2/MFSD5"/>
</dbReference>
<dbReference type="GO" id="GO:0015098">
    <property type="term" value="F:molybdate ion transmembrane transporter activity"/>
    <property type="evidence" value="ECO:0007669"/>
    <property type="project" value="InterPro"/>
</dbReference>
<dbReference type="SUPFAM" id="SSF56059">
    <property type="entry name" value="Glutathione synthetase ATP-binding domain-like"/>
    <property type="match status" value="1"/>
</dbReference>
<evidence type="ECO:0000256" key="3">
    <source>
        <dbReference type="ARBA" id="ARBA00006114"/>
    </source>
</evidence>
<dbReference type="OrthoDB" id="15425at2759"/>
<evidence type="ECO:0000313" key="15">
    <source>
        <dbReference type="Proteomes" id="UP000355283"/>
    </source>
</evidence>
<dbReference type="Pfam" id="PF00731">
    <property type="entry name" value="AIRC"/>
    <property type="match status" value="1"/>
</dbReference>
<dbReference type="InterPro" id="IPR003135">
    <property type="entry name" value="ATP-grasp_carboxylate-amine"/>
</dbReference>
<keyword evidence="8 11" id="KW-0067">ATP-binding</keyword>
<evidence type="ECO:0000256" key="4">
    <source>
        <dbReference type="ARBA" id="ARBA00012329"/>
    </source>
</evidence>
<dbReference type="InterPro" id="IPR016185">
    <property type="entry name" value="PreATP-grasp_dom_sf"/>
</dbReference>
<comment type="catalytic activity">
    <reaction evidence="1">
        <text>5-amino-1-(5-phospho-D-ribosyl)imidazole-4-carboxylate + H(+) = 5-amino-1-(5-phospho-beta-D-ribosyl)imidazole + CO2</text>
        <dbReference type="Rhea" id="RHEA:10792"/>
        <dbReference type="ChEBI" id="CHEBI:15378"/>
        <dbReference type="ChEBI" id="CHEBI:16526"/>
        <dbReference type="ChEBI" id="CHEBI:77657"/>
        <dbReference type="ChEBI" id="CHEBI:137981"/>
        <dbReference type="EC" id="4.1.1.21"/>
    </reaction>
</comment>
<feature type="transmembrane region" description="Helical" evidence="12">
    <location>
        <begin position="69"/>
        <end position="91"/>
    </location>
</feature>
<evidence type="ECO:0000256" key="11">
    <source>
        <dbReference type="PROSITE-ProRule" id="PRU00409"/>
    </source>
</evidence>
<dbReference type="InterPro" id="IPR000031">
    <property type="entry name" value="PurE_dom"/>
</dbReference>
<accession>A0A4D9D729</accession>
<keyword evidence="6" id="KW-0658">Purine biosynthesis</keyword>
<gene>
    <name evidence="14" type="ORF">NSK_000882</name>
</gene>
<dbReference type="NCBIfam" id="NF004679">
    <property type="entry name" value="PRK06019.1-5"/>
    <property type="match status" value="1"/>
</dbReference>
<protein>
    <recommendedName>
        <fullName evidence="4">phosphoribosylaminoimidazole carboxylase</fullName>
        <ecNumber evidence="4">4.1.1.21</ecNumber>
    </recommendedName>
    <alternativeName>
        <fullName evidence="10">AIR carboxylase</fullName>
    </alternativeName>
</protein>